<dbReference type="HAMAP" id="MF_00386">
    <property type="entry name" value="UPF0161_YidD"/>
    <property type="match status" value="1"/>
</dbReference>
<dbReference type="PANTHER" id="PTHR33383">
    <property type="entry name" value="MEMBRANE PROTEIN INSERTION EFFICIENCY FACTOR-RELATED"/>
    <property type="match status" value="1"/>
</dbReference>
<dbReference type="Proteomes" id="UP000198820">
    <property type="component" value="Unassembled WGS sequence"/>
</dbReference>
<dbReference type="GO" id="GO:0005886">
    <property type="term" value="C:plasma membrane"/>
    <property type="evidence" value="ECO:0007669"/>
    <property type="project" value="UniProtKB-SubCell"/>
</dbReference>
<dbReference type="NCBIfam" id="TIGR00278">
    <property type="entry name" value="membrane protein insertion efficiency factor YidD"/>
    <property type="match status" value="1"/>
</dbReference>
<dbReference type="InterPro" id="IPR002696">
    <property type="entry name" value="Membr_insert_effic_factor_YidD"/>
</dbReference>
<dbReference type="STRING" id="908615.SAMN05421540_107105"/>
<accession>A0A1H4CA96</accession>
<dbReference type="EMBL" id="FNQF01000007">
    <property type="protein sequence ID" value="SEA57022.1"/>
    <property type="molecule type" value="Genomic_DNA"/>
</dbReference>
<reference evidence="2 3" key="1">
    <citation type="submission" date="2016-10" db="EMBL/GenBank/DDBJ databases">
        <authorList>
            <person name="de Groot N.N."/>
        </authorList>
    </citation>
    <scope>NUCLEOTIDE SEQUENCE [LARGE SCALE GENOMIC DNA]</scope>
    <source>
        <strain evidence="2 3">DSM 23581</strain>
    </source>
</reference>
<comment type="similarity">
    <text evidence="1">Belongs to the UPF0161 family.</text>
</comment>
<organism evidence="2 3">
    <name type="scientific">Psychroflexus halocasei</name>
    <dbReference type="NCBI Taxonomy" id="908615"/>
    <lineage>
        <taxon>Bacteria</taxon>
        <taxon>Pseudomonadati</taxon>
        <taxon>Bacteroidota</taxon>
        <taxon>Flavobacteriia</taxon>
        <taxon>Flavobacteriales</taxon>
        <taxon>Flavobacteriaceae</taxon>
        <taxon>Psychroflexus</taxon>
    </lineage>
</organism>
<dbReference type="RefSeq" id="WP_093244466.1">
    <property type="nucleotide sequence ID" value="NZ_FNQF01000007.1"/>
</dbReference>
<evidence type="ECO:0000313" key="3">
    <source>
        <dbReference type="Proteomes" id="UP000198820"/>
    </source>
</evidence>
<evidence type="ECO:0000313" key="2">
    <source>
        <dbReference type="EMBL" id="SEA57022.1"/>
    </source>
</evidence>
<comment type="subcellular location">
    <subcellularLocation>
        <location evidence="1">Cell membrane</location>
        <topology evidence="1">Peripheral membrane protein</topology>
        <orientation evidence="1">Cytoplasmic side</orientation>
    </subcellularLocation>
</comment>
<dbReference type="PANTHER" id="PTHR33383:SF1">
    <property type="entry name" value="MEMBRANE PROTEIN INSERTION EFFICIENCY FACTOR-RELATED"/>
    <property type="match status" value="1"/>
</dbReference>
<dbReference type="AlphaFoldDB" id="A0A1H4CA96"/>
<protein>
    <recommendedName>
        <fullName evidence="1">Putative membrane protein insertion efficiency factor</fullName>
    </recommendedName>
</protein>
<proteinExistence type="inferred from homology"/>
<sequence>MRILKAFIKFLLKFFIKGYQLIISPLLGQNCRFQPTCSHYTKEAIEKHGIRRGLQLGIHRISKCHPWGSSGFDPVPENKNNLK</sequence>
<gene>
    <name evidence="2" type="ORF">SAMN05421540_107105</name>
</gene>
<evidence type="ECO:0000256" key="1">
    <source>
        <dbReference type="HAMAP-Rule" id="MF_00386"/>
    </source>
</evidence>
<comment type="function">
    <text evidence="1">Could be involved in insertion of integral membrane proteins into the membrane.</text>
</comment>
<name>A0A1H4CA96_9FLAO</name>
<dbReference type="SMART" id="SM01234">
    <property type="entry name" value="Haemolytic"/>
    <property type="match status" value="1"/>
</dbReference>
<keyword evidence="1" id="KW-1003">Cell membrane</keyword>
<keyword evidence="1" id="KW-0472">Membrane</keyword>
<keyword evidence="3" id="KW-1185">Reference proteome</keyword>
<dbReference type="Pfam" id="PF01809">
    <property type="entry name" value="YidD"/>
    <property type="match status" value="1"/>
</dbReference>